<comment type="caution">
    <text evidence="3">The sequence shown here is derived from an EMBL/GenBank/DDBJ whole genome shotgun (WGS) entry which is preliminary data.</text>
</comment>
<dbReference type="InterPro" id="IPR043519">
    <property type="entry name" value="NT_sf"/>
</dbReference>
<keyword evidence="2" id="KW-0678">Repressor</keyword>
<gene>
    <name evidence="2 3" type="primary">rsfS</name>
    <name evidence="3" type="ORF">FJZ47_03395</name>
</gene>
<evidence type="ECO:0000313" key="3">
    <source>
        <dbReference type="EMBL" id="MBM3222835.1"/>
    </source>
</evidence>
<comment type="similarity">
    <text evidence="1 2">Belongs to the Iojap/RsfS family.</text>
</comment>
<comment type="subcellular location">
    <subcellularLocation>
        <location evidence="2">Cytoplasm</location>
    </subcellularLocation>
</comment>
<keyword evidence="2" id="KW-0810">Translation regulation</keyword>
<evidence type="ECO:0000256" key="1">
    <source>
        <dbReference type="ARBA" id="ARBA00010574"/>
    </source>
</evidence>
<dbReference type="GO" id="GO:0017148">
    <property type="term" value="P:negative regulation of translation"/>
    <property type="evidence" value="ECO:0007669"/>
    <property type="project" value="UniProtKB-UniRule"/>
</dbReference>
<dbReference type="GO" id="GO:0043023">
    <property type="term" value="F:ribosomal large subunit binding"/>
    <property type="evidence" value="ECO:0007669"/>
    <property type="project" value="TreeGrafter"/>
</dbReference>
<dbReference type="Gene3D" id="3.30.460.10">
    <property type="entry name" value="Beta Polymerase, domain 2"/>
    <property type="match status" value="1"/>
</dbReference>
<dbReference type="GO" id="GO:0042256">
    <property type="term" value="P:cytosolic ribosome assembly"/>
    <property type="evidence" value="ECO:0007669"/>
    <property type="project" value="UniProtKB-UniRule"/>
</dbReference>
<accession>A0A937W071</accession>
<organism evidence="3 4">
    <name type="scientific">Tectimicrobiota bacterium</name>
    <dbReference type="NCBI Taxonomy" id="2528274"/>
    <lineage>
        <taxon>Bacteria</taxon>
        <taxon>Pseudomonadati</taxon>
        <taxon>Nitrospinota/Tectimicrobiota group</taxon>
        <taxon>Candidatus Tectimicrobiota</taxon>
    </lineage>
</organism>
<dbReference type="SUPFAM" id="SSF81301">
    <property type="entry name" value="Nucleotidyltransferase"/>
    <property type="match status" value="1"/>
</dbReference>
<dbReference type="NCBIfam" id="TIGR00090">
    <property type="entry name" value="rsfS_iojap_ybeB"/>
    <property type="match status" value="1"/>
</dbReference>
<dbReference type="EMBL" id="VGLS01000060">
    <property type="protein sequence ID" value="MBM3222835.1"/>
    <property type="molecule type" value="Genomic_DNA"/>
</dbReference>
<comment type="function">
    <text evidence="2">Functions as a ribosomal silencing factor. Interacts with ribosomal protein uL14 (rplN), blocking formation of intersubunit bridge B8. Prevents association of the 30S and 50S ribosomal subunits and the formation of functional ribosomes, thus repressing translation.</text>
</comment>
<evidence type="ECO:0000313" key="4">
    <source>
        <dbReference type="Proteomes" id="UP000712673"/>
    </source>
</evidence>
<reference evidence="3" key="1">
    <citation type="submission" date="2019-03" db="EMBL/GenBank/DDBJ databases">
        <title>Lake Tanganyika Metagenome-Assembled Genomes (MAGs).</title>
        <authorList>
            <person name="Tran P."/>
        </authorList>
    </citation>
    <scope>NUCLEOTIDE SEQUENCE</scope>
    <source>
        <strain evidence="3">K_DeepCast_65m_m2_066</strain>
    </source>
</reference>
<sequence>MALTLTEKTQLCAVAADSKKAEGIVVLDVHALSSVADHFLICSATSDRQVRAIADAIAEELVQHGEKPLAMEGYQKGTWVLIDCADLVIHIFDEDTRQFYNLERLWHRAERVDVPGVALALPQGAASEALFLEER</sequence>
<dbReference type="GO" id="GO:0005737">
    <property type="term" value="C:cytoplasm"/>
    <property type="evidence" value="ECO:0007669"/>
    <property type="project" value="UniProtKB-SubCell"/>
</dbReference>
<dbReference type="PANTHER" id="PTHR21043:SF0">
    <property type="entry name" value="MITOCHONDRIAL ASSEMBLY OF RIBOSOMAL LARGE SUBUNIT PROTEIN 1"/>
    <property type="match status" value="1"/>
</dbReference>
<comment type="subunit">
    <text evidence="2">Interacts with ribosomal protein uL14 (rplN).</text>
</comment>
<dbReference type="Pfam" id="PF02410">
    <property type="entry name" value="RsfS"/>
    <property type="match status" value="1"/>
</dbReference>
<dbReference type="HAMAP" id="MF_01477">
    <property type="entry name" value="Iojap_RsfS"/>
    <property type="match status" value="1"/>
</dbReference>
<name>A0A937W071_UNCTE</name>
<keyword evidence="2" id="KW-0963">Cytoplasm</keyword>
<dbReference type="AlphaFoldDB" id="A0A937W071"/>
<dbReference type="InterPro" id="IPR004394">
    <property type="entry name" value="Iojap/RsfS/C7orf30"/>
</dbReference>
<dbReference type="Proteomes" id="UP000712673">
    <property type="component" value="Unassembled WGS sequence"/>
</dbReference>
<protein>
    <recommendedName>
        <fullName evidence="2">Ribosomal silencing factor RsfS</fullName>
    </recommendedName>
</protein>
<dbReference type="GO" id="GO:0090071">
    <property type="term" value="P:negative regulation of ribosome biogenesis"/>
    <property type="evidence" value="ECO:0007669"/>
    <property type="project" value="UniProtKB-UniRule"/>
</dbReference>
<dbReference type="PANTHER" id="PTHR21043">
    <property type="entry name" value="IOJAP SUPERFAMILY ORTHOLOG"/>
    <property type="match status" value="1"/>
</dbReference>
<proteinExistence type="inferred from homology"/>
<evidence type="ECO:0000256" key="2">
    <source>
        <dbReference type="HAMAP-Rule" id="MF_01477"/>
    </source>
</evidence>